<sequence length="24" mass="2733">MLIQPFISLKDSALFLESQVLKVL</sequence>
<dbReference type="AlphaFoldDB" id="E6QK26"/>
<protein>
    <submittedName>
        <fullName evidence="1">Uncharacterized protein</fullName>
    </submittedName>
</protein>
<accession>E6QK26</accession>
<organism evidence="1">
    <name type="scientific">mine drainage metagenome</name>
    <dbReference type="NCBI Taxonomy" id="410659"/>
    <lineage>
        <taxon>unclassified sequences</taxon>
        <taxon>metagenomes</taxon>
        <taxon>ecological metagenomes</taxon>
    </lineage>
</organism>
<name>E6QK26_9ZZZZ</name>
<proteinExistence type="predicted"/>
<evidence type="ECO:0000313" key="1">
    <source>
        <dbReference type="EMBL" id="CBI07593.1"/>
    </source>
</evidence>
<gene>
    <name evidence="1" type="ORF">CARN6_0944</name>
</gene>
<dbReference type="EMBL" id="CABQ01000106">
    <property type="protein sequence ID" value="CBI07593.1"/>
    <property type="molecule type" value="Genomic_DNA"/>
</dbReference>
<reference evidence="1" key="1">
    <citation type="submission" date="2009-10" db="EMBL/GenBank/DDBJ databases">
        <title>Diversity of trophic interactions inside an arsenic-rich microbial ecosystem.</title>
        <authorList>
            <person name="Bertin P.N."/>
            <person name="Heinrich-Salmeron A."/>
            <person name="Pelletier E."/>
            <person name="Goulhen-Chollet F."/>
            <person name="Arsene-Ploetze F."/>
            <person name="Gallien S."/>
            <person name="Calteau A."/>
            <person name="Vallenet D."/>
            <person name="Casiot C."/>
            <person name="Chane-Woon-Ming B."/>
            <person name="Giloteaux L."/>
            <person name="Barakat M."/>
            <person name="Bonnefoy V."/>
            <person name="Bruneel O."/>
            <person name="Chandler M."/>
            <person name="Cleiss J."/>
            <person name="Duran R."/>
            <person name="Elbaz-Poulichet F."/>
            <person name="Fonknechten N."/>
            <person name="Lauga B."/>
            <person name="Mornico D."/>
            <person name="Ortet P."/>
            <person name="Schaeffer C."/>
            <person name="Siguier P."/>
            <person name="Alexander Thil Smith A."/>
            <person name="Van Dorsselaer A."/>
            <person name="Weissenbach J."/>
            <person name="Medigue C."/>
            <person name="Le Paslier D."/>
        </authorList>
    </citation>
    <scope>NUCLEOTIDE SEQUENCE</scope>
</reference>
<comment type="caution">
    <text evidence="1">The sequence shown here is derived from an EMBL/GenBank/DDBJ whole genome shotgun (WGS) entry which is preliminary data.</text>
</comment>